<proteinExistence type="predicted"/>
<accession>A0ACB8EDN8</accession>
<gene>
    <name evidence="1" type="ORF">K3G42_004572</name>
</gene>
<keyword evidence="2" id="KW-1185">Reference proteome</keyword>
<evidence type="ECO:0000313" key="2">
    <source>
        <dbReference type="Proteomes" id="UP000827872"/>
    </source>
</evidence>
<organism evidence="1 2">
    <name type="scientific">Sphaerodactylus townsendi</name>
    <dbReference type="NCBI Taxonomy" id="933632"/>
    <lineage>
        <taxon>Eukaryota</taxon>
        <taxon>Metazoa</taxon>
        <taxon>Chordata</taxon>
        <taxon>Craniata</taxon>
        <taxon>Vertebrata</taxon>
        <taxon>Euteleostomi</taxon>
        <taxon>Lepidosauria</taxon>
        <taxon>Squamata</taxon>
        <taxon>Bifurcata</taxon>
        <taxon>Gekkota</taxon>
        <taxon>Sphaerodactylidae</taxon>
        <taxon>Sphaerodactylus</taxon>
    </lineage>
</organism>
<evidence type="ECO:0000313" key="1">
    <source>
        <dbReference type="EMBL" id="KAH7990226.1"/>
    </source>
</evidence>
<dbReference type="Proteomes" id="UP000827872">
    <property type="component" value="Linkage Group LG16"/>
</dbReference>
<dbReference type="EMBL" id="CM037629">
    <property type="protein sequence ID" value="KAH7990226.1"/>
    <property type="molecule type" value="Genomic_DNA"/>
</dbReference>
<reference evidence="1" key="1">
    <citation type="submission" date="2021-08" db="EMBL/GenBank/DDBJ databases">
        <title>The first chromosome-level gecko genome reveals the dynamic sex chromosomes of Neotropical dwarf geckos (Sphaerodactylidae: Sphaerodactylus).</title>
        <authorList>
            <person name="Pinto B.J."/>
            <person name="Keating S.E."/>
            <person name="Gamble T."/>
        </authorList>
    </citation>
    <scope>NUCLEOTIDE SEQUENCE</scope>
    <source>
        <strain evidence="1">TG3544</strain>
    </source>
</reference>
<protein>
    <submittedName>
        <fullName evidence="1">Uncharacterized protein</fullName>
    </submittedName>
</protein>
<comment type="caution">
    <text evidence="1">The sequence shown here is derived from an EMBL/GenBank/DDBJ whole genome shotgun (WGS) entry which is preliminary data.</text>
</comment>
<sequence>MSLLIVLDHLATSSTITINHVSAFGSRREKGNKDLDQNTSQMASRVILGFLAIKLLLYITAGVELTINNNDTDHTLQTEPGLSQSLWCAVRNHSREEELVWLRQDETVDLKDGNRVNASSICISPVSKEDNGVSFTCKLARDGSIQITVVLDVIFPPSLSGENHPSVPEGDDVTLSCHVKANPPARMVWYKDNNTLVLEPARFQIFQSSDLFQLIIKKAQDSDGGAYMCEASSALGTATRNFHLTVGAGKLAFPTEAVIAAAVVGVLTILFAIVARLEAILKCFRKARRSSSNTAL</sequence>
<name>A0ACB8EDN8_9SAUR</name>